<dbReference type="GO" id="GO:0016301">
    <property type="term" value="F:kinase activity"/>
    <property type="evidence" value="ECO:0007669"/>
    <property type="project" value="UniProtKB-KW"/>
</dbReference>
<keyword evidence="1" id="KW-0812">Transmembrane</keyword>
<gene>
    <name evidence="3" type="ORF">SAMN05216302_102528</name>
</gene>
<protein>
    <submittedName>
        <fullName evidence="3">Diacylglycerol kinase catalytic domain-containing protein</fullName>
    </submittedName>
</protein>
<dbReference type="Proteomes" id="UP000199533">
    <property type="component" value="Unassembled WGS sequence"/>
</dbReference>
<name>A0A1I4E1R9_9PROT</name>
<dbReference type="SUPFAM" id="SSF111331">
    <property type="entry name" value="NAD kinase/diacylglycerol kinase-like"/>
    <property type="match status" value="1"/>
</dbReference>
<accession>A0A1I4E1R9</accession>
<dbReference type="Gene3D" id="3.40.50.10330">
    <property type="entry name" value="Probable inorganic polyphosphate/atp-NAD kinase, domain 1"/>
    <property type="match status" value="1"/>
</dbReference>
<keyword evidence="1" id="KW-0472">Membrane</keyword>
<dbReference type="InterPro" id="IPR017438">
    <property type="entry name" value="ATP-NAD_kinase_N"/>
</dbReference>
<dbReference type="EMBL" id="FOSP01000025">
    <property type="protein sequence ID" value="SFK99808.1"/>
    <property type="molecule type" value="Genomic_DNA"/>
</dbReference>
<organism evidence="3 4">
    <name type="scientific">Nitrosomonas aestuarii</name>
    <dbReference type="NCBI Taxonomy" id="52441"/>
    <lineage>
        <taxon>Bacteria</taxon>
        <taxon>Pseudomonadati</taxon>
        <taxon>Pseudomonadota</taxon>
        <taxon>Betaproteobacteria</taxon>
        <taxon>Nitrosomonadales</taxon>
        <taxon>Nitrosomonadaceae</taxon>
        <taxon>Nitrosomonas</taxon>
    </lineage>
</organism>
<dbReference type="Pfam" id="PF00781">
    <property type="entry name" value="DAGK_cat"/>
    <property type="match status" value="1"/>
</dbReference>
<feature type="domain" description="DAGKc" evidence="2">
    <location>
        <begin position="17"/>
        <end position="129"/>
    </location>
</feature>
<dbReference type="STRING" id="52441.SAMN05216302_102528"/>
<dbReference type="InterPro" id="IPR001206">
    <property type="entry name" value="Diacylglycerol_kinase_cat_dom"/>
</dbReference>
<sequence length="330" mass="36685">MTIESKLNHLKSLSGKIGLLLNPMSGQVRKREKAIRQMLDQIPHSIVCEASDAAGFITATDTLLQADVDLMVIIAGDGTSHAVLSHLFTTLPDTDWPILMIIPGGTTNMTPLDLGMHGKPEKILHRLIDYLQQPGTPELAQRPVLRIEQNGKDTIFGMFFAVGLVARGVKFSRSSVKHIGITGGVFTFLIMLHSLIGMIFGLNQRKSASVNMSIMKENGEKIEGTYLFALISALDCLLLNLRPYWGQETAPLHITWVDQRRKKLWRSIWPLITGKGHILKEQDGYHSHNANTLTIHMNDEYIVDGELYQSTDSNAPLRITATQPVTFLVL</sequence>
<evidence type="ECO:0000259" key="2">
    <source>
        <dbReference type="Pfam" id="PF00781"/>
    </source>
</evidence>
<keyword evidence="1" id="KW-1133">Transmembrane helix</keyword>
<dbReference type="InterPro" id="IPR016064">
    <property type="entry name" value="NAD/diacylglycerol_kinase_sf"/>
</dbReference>
<dbReference type="AlphaFoldDB" id="A0A1I4E1R9"/>
<evidence type="ECO:0000313" key="3">
    <source>
        <dbReference type="EMBL" id="SFK99808.1"/>
    </source>
</evidence>
<proteinExistence type="predicted"/>
<dbReference type="RefSeq" id="WP_244531911.1">
    <property type="nucleotide sequence ID" value="NZ_FOSP01000025.1"/>
</dbReference>
<evidence type="ECO:0000256" key="1">
    <source>
        <dbReference type="SAM" id="Phobius"/>
    </source>
</evidence>
<keyword evidence="3" id="KW-0418">Kinase</keyword>
<reference evidence="4" key="1">
    <citation type="submission" date="2016-10" db="EMBL/GenBank/DDBJ databases">
        <authorList>
            <person name="Varghese N."/>
            <person name="Submissions S."/>
        </authorList>
    </citation>
    <scope>NUCLEOTIDE SEQUENCE [LARGE SCALE GENOMIC DNA]</scope>
    <source>
        <strain evidence="4">Nm69</strain>
    </source>
</reference>
<feature type="transmembrane region" description="Helical" evidence="1">
    <location>
        <begin position="179"/>
        <end position="203"/>
    </location>
</feature>
<keyword evidence="3" id="KW-0808">Transferase</keyword>
<keyword evidence="4" id="KW-1185">Reference proteome</keyword>
<evidence type="ECO:0000313" key="4">
    <source>
        <dbReference type="Proteomes" id="UP000199533"/>
    </source>
</evidence>